<keyword evidence="2" id="KW-0282">Flagellum</keyword>
<proteinExistence type="predicted"/>
<feature type="domain" description="Flagellar basal body rod protein N-terminal" evidence="1">
    <location>
        <begin position="10"/>
        <end position="36"/>
    </location>
</feature>
<keyword evidence="2" id="KW-0969">Cilium</keyword>
<dbReference type="AlphaFoldDB" id="W0V0Q8"/>
<dbReference type="PATRIC" id="fig|1349767.4.peg.3558"/>
<dbReference type="EMBL" id="HG322949">
    <property type="protein sequence ID" value="CDG82419.1"/>
    <property type="molecule type" value="Genomic_DNA"/>
</dbReference>
<dbReference type="InterPro" id="IPR001444">
    <property type="entry name" value="Flag_bb_rod_N"/>
</dbReference>
<dbReference type="STRING" id="1349767.GJA_1783"/>
<protein>
    <submittedName>
        <fullName evidence="2">Flagella basal body rod family protein</fullName>
    </submittedName>
</protein>
<dbReference type="HOGENOM" id="CLU_2058201_0_0_4"/>
<dbReference type="Pfam" id="PF00460">
    <property type="entry name" value="Flg_bb_rod"/>
    <property type="match status" value="1"/>
</dbReference>
<evidence type="ECO:0000259" key="1">
    <source>
        <dbReference type="Pfam" id="PF00460"/>
    </source>
</evidence>
<reference evidence="2 3" key="1">
    <citation type="journal article" date="2015" name="Genome Announc.">
        <title>Genome Sequence of Mushroom Soft-Rot Pathogen Janthinobacterium agaricidamnosum.</title>
        <authorList>
            <person name="Graupner K."/>
            <person name="Lackner G."/>
            <person name="Hertweck C."/>
        </authorList>
    </citation>
    <scope>NUCLEOTIDE SEQUENCE [LARGE SCALE GENOMIC DNA]</scope>
    <source>
        <strain evidence="3">NBRC 102515 / DSM 9628</strain>
    </source>
</reference>
<dbReference type="Proteomes" id="UP000027604">
    <property type="component" value="Chromosome I"/>
</dbReference>
<keyword evidence="3" id="KW-1185">Reference proteome</keyword>
<dbReference type="RefSeq" id="WP_242404485.1">
    <property type="nucleotide sequence ID" value="NZ_BCTH01000004.1"/>
</dbReference>
<evidence type="ECO:0000313" key="2">
    <source>
        <dbReference type="EMBL" id="CDG82419.1"/>
    </source>
</evidence>
<dbReference type="KEGG" id="jag:GJA_1783"/>
<keyword evidence="2" id="KW-0966">Cell projection</keyword>
<name>W0V0Q8_9BURK</name>
<evidence type="ECO:0000313" key="3">
    <source>
        <dbReference type="Proteomes" id="UP000027604"/>
    </source>
</evidence>
<organism evidence="2 3">
    <name type="scientific">Janthinobacterium agaricidamnosum NBRC 102515 = DSM 9628</name>
    <dbReference type="NCBI Taxonomy" id="1349767"/>
    <lineage>
        <taxon>Bacteria</taxon>
        <taxon>Pseudomonadati</taxon>
        <taxon>Pseudomonadota</taxon>
        <taxon>Betaproteobacteria</taxon>
        <taxon>Burkholderiales</taxon>
        <taxon>Oxalobacteraceae</taxon>
        <taxon>Janthinobacterium</taxon>
    </lineage>
</organism>
<gene>
    <name evidence="2" type="ORF">GJA_1783</name>
</gene>
<sequence length="119" mass="12115">MSTISGPLSAGVSGISANQRALDVAGHNIANANTANLKAQQASFQESSPAGSGVTLSVEGRNLAANNLNRINGPETKENGVNLNQEVNNTLVYKLGAQLSANVVKSADQALGSVIDVKT</sequence>
<accession>W0V0Q8</accession>